<organism evidence="1 2">
    <name type="scientific">Aldrovandia affinis</name>
    <dbReference type="NCBI Taxonomy" id="143900"/>
    <lineage>
        <taxon>Eukaryota</taxon>
        <taxon>Metazoa</taxon>
        <taxon>Chordata</taxon>
        <taxon>Craniata</taxon>
        <taxon>Vertebrata</taxon>
        <taxon>Euteleostomi</taxon>
        <taxon>Actinopterygii</taxon>
        <taxon>Neopterygii</taxon>
        <taxon>Teleostei</taxon>
        <taxon>Notacanthiformes</taxon>
        <taxon>Halosauridae</taxon>
        <taxon>Aldrovandia</taxon>
    </lineage>
</organism>
<comment type="caution">
    <text evidence="1">The sequence shown here is derived from an EMBL/GenBank/DDBJ whole genome shotgun (WGS) entry which is preliminary data.</text>
</comment>
<dbReference type="EMBL" id="JAINUG010000044">
    <property type="protein sequence ID" value="KAJ8406178.1"/>
    <property type="molecule type" value="Genomic_DNA"/>
</dbReference>
<evidence type="ECO:0000313" key="2">
    <source>
        <dbReference type="Proteomes" id="UP001221898"/>
    </source>
</evidence>
<name>A0AAD7SPF2_9TELE</name>
<dbReference type="AlphaFoldDB" id="A0AAD7SPF2"/>
<protein>
    <submittedName>
        <fullName evidence="1">Uncharacterized protein</fullName>
    </submittedName>
</protein>
<dbReference type="Proteomes" id="UP001221898">
    <property type="component" value="Unassembled WGS sequence"/>
</dbReference>
<accession>A0AAD7SPF2</accession>
<sequence>MPTLLMHLTTNHRPSLEKGDHPLHDYSSHPGHNLHSNASQLCQAFCTPVSVHGLPLAVRKCDGTMGAPPSEPNTPARLMKANPCRWTCTDAHILGLMR</sequence>
<gene>
    <name evidence="1" type="ORF">AAFF_G00304090</name>
</gene>
<keyword evidence="2" id="KW-1185">Reference proteome</keyword>
<proteinExistence type="predicted"/>
<reference evidence="1" key="1">
    <citation type="journal article" date="2023" name="Science">
        <title>Genome structures resolve the early diversification of teleost fishes.</title>
        <authorList>
            <person name="Parey E."/>
            <person name="Louis A."/>
            <person name="Montfort J."/>
            <person name="Bouchez O."/>
            <person name="Roques C."/>
            <person name="Iampietro C."/>
            <person name="Lluch J."/>
            <person name="Castinel A."/>
            <person name="Donnadieu C."/>
            <person name="Desvignes T."/>
            <person name="Floi Bucao C."/>
            <person name="Jouanno E."/>
            <person name="Wen M."/>
            <person name="Mejri S."/>
            <person name="Dirks R."/>
            <person name="Jansen H."/>
            <person name="Henkel C."/>
            <person name="Chen W.J."/>
            <person name="Zahm M."/>
            <person name="Cabau C."/>
            <person name="Klopp C."/>
            <person name="Thompson A.W."/>
            <person name="Robinson-Rechavi M."/>
            <person name="Braasch I."/>
            <person name="Lecointre G."/>
            <person name="Bobe J."/>
            <person name="Postlethwait J.H."/>
            <person name="Berthelot C."/>
            <person name="Roest Crollius H."/>
            <person name="Guiguen Y."/>
        </authorList>
    </citation>
    <scope>NUCLEOTIDE SEQUENCE</scope>
    <source>
        <strain evidence="1">NC1722</strain>
    </source>
</reference>
<evidence type="ECO:0000313" key="1">
    <source>
        <dbReference type="EMBL" id="KAJ8406178.1"/>
    </source>
</evidence>